<sequence>MKKTTGRTIDLMFLSLTFSTALVLALIIHLTRQSGADTISTQNLIVSLFPELFPKHYHNAIWLMLELNSARKMAHIYEFGALGLFMTLMIITSPVGKKLRNNTASTKIIFLYSIGICAFASFCDQVHKTFIVYRHFDVHDLVLDAVGYVTAATLICTFYYIKKHPIIHKPKYKITPGQAL</sequence>
<evidence type="ECO:0000313" key="4">
    <source>
        <dbReference type="Proteomes" id="UP000182584"/>
    </source>
</evidence>
<dbReference type="RefSeq" id="WP_027215890.1">
    <property type="nucleotide sequence ID" value="NZ_FOGJ01000017.1"/>
</dbReference>
<organism evidence="3 4">
    <name type="scientific">Butyrivibrio fibrisolvens</name>
    <dbReference type="NCBI Taxonomy" id="831"/>
    <lineage>
        <taxon>Bacteria</taxon>
        <taxon>Bacillati</taxon>
        <taxon>Bacillota</taxon>
        <taxon>Clostridia</taxon>
        <taxon>Lachnospirales</taxon>
        <taxon>Lachnospiraceae</taxon>
        <taxon>Butyrivibrio</taxon>
    </lineage>
</organism>
<evidence type="ECO:0000313" key="3">
    <source>
        <dbReference type="EMBL" id="SES05299.1"/>
    </source>
</evidence>
<dbReference type="InterPro" id="IPR006976">
    <property type="entry name" value="VanZ-like"/>
</dbReference>
<feature type="transmembrane region" description="Helical" evidence="1">
    <location>
        <begin position="12"/>
        <end position="30"/>
    </location>
</feature>
<evidence type="ECO:0000259" key="2">
    <source>
        <dbReference type="Pfam" id="PF04892"/>
    </source>
</evidence>
<dbReference type="OrthoDB" id="2004162at2"/>
<feature type="transmembrane region" description="Helical" evidence="1">
    <location>
        <begin position="74"/>
        <end position="92"/>
    </location>
</feature>
<dbReference type="Proteomes" id="UP000182584">
    <property type="component" value="Unassembled WGS sequence"/>
</dbReference>
<feature type="transmembrane region" description="Helical" evidence="1">
    <location>
        <begin position="104"/>
        <end position="122"/>
    </location>
</feature>
<evidence type="ECO:0000256" key="1">
    <source>
        <dbReference type="SAM" id="Phobius"/>
    </source>
</evidence>
<dbReference type="Pfam" id="PF04892">
    <property type="entry name" value="VanZ"/>
    <property type="match status" value="1"/>
</dbReference>
<dbReference type="EMBL" id="FOGJ01000017">
    <property type="protein sequence ID" value="SES05299.1"/>
    <property type="molecule type" value="Genomic_DNA"/>
</dbReference>
<dbReference type="NCBIfam" id="NF037970">
    <property type="entry name" value="vanZ_1"/>
    <property type="match status" value="1"/>
</dbReference>
<feature type="domain" description="VanZ-like" evidence="2">
    <location>
        <begin position="21"/>
        <end position="158"/>
    </location>
</feature>
<name>A0A1H9U7H2_BUTFI</name>
<reference evidence="3 4" key="1">
    <citation type="submission" date="2016-10" db="EMBL/GenBank/DDBJ databases">
        <authorList>
            <person name="de Groot N.N."/>
        </authorList>
    </citation>
    <scope>NUCLEOTIDE SEQUENCE [LARGE SCALE GENOMIC DNA]</scope>
    <source>
        <strain evidence="3 4">AR40</strain>
    </source>
</reference>
<proteinExistence type="predicted"/>
<keyword evidence="1" id="KW-0472">Membrane</keyword>
<keyword evidence="1" id="KW-0812">Transmembrane</keyword>
<keyword evidence="1" id="KW-1133">Transmembrane helix</keyword>
<feature type="transmembrane region" description="Helical" evidence="1">
    <location>
        <begin position="142"/>
        <end position="161"/>
    </location>
</feature>
<dbReference type="AlphaFoldDB" id="A0A1H9U7H2"/>
<accession>A0A1H9U7H2</accession>
<protein>
    <submittedName>
        <fullName evidence="3">VanZ like family protein</fullName>
    </submittedName>
</protein>
<gene>
    <name evidence="3" type="ORF">SAMN04487884_11787</name>
</gene>